<dbReference type="GO" id="GO:0016787">
    <property type="term" value="F:hydrolase activity"/>
    <property type="evidence" value="ECO:0007669"/>
    <property type="project" value="UniProtKB-KW"/>
</dbReference>
<dbReference type="PANTHER" id="PTHR37017:SF11">
    <property type="entry name" value="ESTERASE_LIPASE_THIOESTERASE DOMAIN-CONTAINING PROTEIN"/>
    <property type="match status" value="1"/>
</dbReference>
<keyword evidence="3" id="KW-1185">Reference proteome</keyword>
<gene>
    <name evidence="2" type="ORF">RIF25_04055</name>
</gene>
<dbReference type="RefSeq" id="WP_322877267.1">
    <property type="nucleotide sequence ID" value="NZ_JAVMIP010000002.1"/>
</dbReference>
<protein>
    <submittedName>
        <fullName evidence="2">Alpha/beta hydrolase</fullName>
    </submittedName>
</protein>
<dbReference type="InterPro" id="IPR029058">
    <property type="entry name" value="AB_hydrolase_fold"/>
</dbReference>
<proteinExistence type="predicted"/>
<dbReference type="EMBL" id="JAVMIP010000002">
    <property type="protein sequence ID" value="MDS3859977.1"/>
    <property type="molecule type" value="Genomic_DNA"/>
</dbReference>
<dbReference type="AlphaFoldDB" id="A0AAE4JYQ1"/>
<organism evidence="2 3">
    <name type="scientific">Pseudocalidococcus azoricus BACA0444</name>
    <dbReference type="NCBI Taxonomy" id="2918990"/>
    <lineage>
        <taxon>Bacteria</taxon>
        <taxon>Bacillati</taxon>
        <taxon>Cyanobacteriota</taxon>
        <taxon>Cyanophyceae</taxon>
        <taxon>Acaryochloridales</taxon>
        <taxon>Thermosynechococcaceae</taxon>
        <taxon>Pseudocalidococcus</taxon>
        <taxon>Pseudocalidococcus azoricus</taxon>
    </lineage>
</organism>
<reference evidence="3" key="1">
    <citation type="submission" date="2023-07" db="EMBL/GenBank/DDBJ databases">
        <authorList>
            <person name="Luz R."/>
            <person name="Cordeiro R."/>
            <person name="Fonseca A."/>
            <person name="Goncalves V."/>
        </authorList>
    </citation>
    <scope>NUCLEOTIDE SEQUENCE [LARGE SCALE GENOMIC DNA]</scope>
    <source>
        <strain evidence="3">BACA0444</strain>
    </source>
</reference>
<evidence type="ECO:0000313" key="2">
    <source>
        <dbReference type="EMBL" id="MDS3859977.1"/>
    </source>
</evidence>
<dbReference type="InterPro" id="IPR052897">
    <property type="entry name" value="Sec-Metab_Biosynth_Hydrolase"/>
</dbReference>
<dbReference type="SUPFAM" id="SSF53474">
    <property type="entry name" value="alpha/beta-Hydrolases"/>
    <property type="match status" value="1"/>
</dbReference>
<dbReference type="Pfam" id="PF12697">
    <property type="entry name" value="Abhydrolase_6"/>
    <property type="match status" value="1"/>
</dbReference>
<feature type="domain" description="AB hydrolase-1" evidence="1">
    <location>
        <begin position="7"/>
        <end position="215"/>
    </location>
</feature>
<dbReference type="PANTHER" id="PTHR37017">
    <property type="entry name" value="AB HYDROLASE-1 DOMAIN-CONTAINING PROTEIN-RELATED"/>
    <property type="match status" value="1"/>
</dbReference>
<evidence type="ECO:0000313" key="3">
    <source>
        <dbReference type="Proteomes" id="UP001268256"/>
    </source>
</evidence>
<sequence>MSRIKTIILVHGFWADASCYREVIPRLHSTGYQVMAVQNPLTSLEDDIAATQRVLDRLNQPCILVGHSWGGFVITEVGLDPRVVGLVYLAGLAPDIDESMLDLMSRYGQPSPHFQEEAGLIWISPQGIREVLAQDLSDQQQALLYATQTPPAAAITTAKAKQPAWHHKPSWYLVTQADQAMPPPLQAELAQRMKAQTMMVSSGHFPMLSHPMTVVNIIAAAVLNS</sequence>
<evidence type="ECO:0000259" key="1">
    <source>
        <dbReference type="Pfam" id="PF12697"/>
    </source>
</evidence>
<comment type="caution">
    <text evidence="2">The sequence shown here is derived from an EMBL/GenBank/DDBJ whole genome shotgun (WGS) entry which is preliminary data.</text>
</comment>
<dbReference type="InterPro" id="IPR000073">
    <property type="entry name" value="AB_hydrolase_1"/>
</dbReference>
<dbReference type="Gene3D" id="3.40.50.1820">
    <property type="entry name" value="alpha/beta hydrolase"/>
    <property type="match status" value="1"/>
</dbReference>
<name>A0AAE4JYQ1_9CYAN</name>
<keyword evidence="2" id="KW-0378">Hydrolase</keyword>
<accession>A0AAE4JYQ1</accession>
<dbReference type="Proteomes" id="UP001268256">
    <property type="component" value="Unassembled WGS sequence"/>
</dbReference>